<evidence type="ECO:0000313" key="2">
    <source>
        <dbReference type="EMBL" id="GAA2479766.1"/>
    </source>
</evidence>
<evidence type="ECO:0000256" key="1">
    <source>
        <dbReference type="SAM" id="MobiDB-lite"/>
    </source>
</evidence>
<dbReference type="RefSeq" id="WP_344254384.1">
    <property type="nucleotide sequence ID" value="NZ_BAAARE010000006.1"/>
</dbReference>
<dbReference type="Proteomes" id="UP001500730">
    <property type="component" value="Unassembled WGS sequence"/>
</dbReference>
<protein>
    <submittedName>
        <fullName evidence="2">Uncharacterized protein</fullName>
    </submittedName>
</protein>
<gene>
    <name evidence="2" type="ORF">GCM10009858_16710</name>
</gene>
<feature type="region of interest" description="Disordered" evidence="1">
    <location>
        <begin position="78"/>
        <end position="196"/>
    </location>
</feature>
<sequence>MKWLLMVVAFVLGASITWFLTVKRVSRTVTADGAAAPVVPEAEVAPVVSPGGPVAGAVGVAGGADLVAATNPGVLATAAAASSDDGDDEGDDVPEDDASRFGGVHTPASESPGVAEGWDRDAEDEDALVRHASDDTSGDDAQPVDAESRHGADEEATPGLPPVEGASPKGDMAGVGDPTEVAALEDASPDATPKPD</sequence>
<organism evidence="2 3">
    <name type="scientific">Terrabacter carboxydivorans</name>
    <dbReference type="NCBI Taxonomy" id="619730"/>
    <lineage>
        <taxon>Bacteria</taxon>
        <taxon>Bacillati</taxon>
        <taxon>Actinomycetota</taxon>
        <taxon>Actinomycetes</taxon>
        <taxon>Micrococcales</taxon>
        <taxon>Intrasporangiaceae</taxon>
        <taxon>Terrabacter</taxon>
    </lineage>
</organism>
<feature type="compositionally biased region" description="Acidic residues" evidence="1">
    <location>
        <begin position="84"/>
        <end position="96"/>
    </location>
</feature>
<name>A0ABP5YKD2_9MICO</name>
<comment type="caution">
    <text evidence="2">The sequence shown here is derived from an EMBL/GenBank/DDBJ whole genome shotgun (WGS) entry which is preliminary data.</text>
</comment>
<keyword evidence="3" id="KW-1185">Reference proteome</keyword>
<reference evidence="3" key="1">
    <citation type="journal article" date="2019" name="Int. J. Syst. Evol. Microbiol.">
        <title>The Global Catalogue of Microorganisms (GCM) 10K type strain sequencing project: providing services to taxonomists for standard genome sequencing and annotation.</title>
        <authorList>
            <consortium name="The Broad Institute Genomics Platform"/>
            <consortium name="The Broad Institute Genome Sequencing Center for Infectious Disease"/>
            <person name="Wu L."/>
            <person name="Ma J."/>
        </authorList>
    </citation>
    <scope>NUCLEOTIDE SEQUENCE [LARGE SCALE GENOMIC DNA]</scope>
    <source>
        <strain evidence="3">JCM 16259</strain>
    </source>
</reference>
<accession>A0ABP5YKD2</accession>
<dbReference type="EMBL" id="BAAARE010000006">
    <property type="protein sequence ID" value="GAA2479766.1"/>
    <property type="molecule type" value="Genomic_DNA"/>
</dbReference>
<proteinExistence type="predicted"/>
<evidence type="ECO:0000313" key="3">
    <source>
        <dbReference type="Proteomes" id="UP001500730"/>
    </source>
</evidence>